<keyword evidence="4 8" id="KW-0812">Transmembrane</keyword>
<dbReference type="InterPro" id="IPR036458">
    <property type="entry name" value="Na:dicarbo_symporter_sf"/>
</dbReference>
<keyword evidence="7 8" id="KW-0472">Membrane</keyword>
<feature type="transmembrane region" description="Helical" evidence="8">
    <location>
        <begin position="55"/>
        <end position="80"/>
    </location>
</feature>
<evidence type="ECO:0000256" key="6">
    <source>
        <dbReference type="ARBA" id="ARBA00022989"/>
    </source>
</evidence>
<feature type="transmembrane region" description="Helical" evidence="8">
    <location>
        <begin position="199"/>
        <end position="217"/>
    </location>
</feature>
<feature type="transmembrane region" description="Helical" evidence="8">
    <location>
        <begin position="333"/>
        <end position="350"/>
    </location>
</feature>
<reference evidence="10" key="1">
    <citation type="submission" date="2016-10" db="EMBL/GenBank/DDBJ databases">
        <authorList>
            <person name="Varghese N."/>
            <person name="Submissions S."/>
        </authorList>
    </citation>
    <scope>NUCLEOTIDE SEQUENCE [LARGE SCALE GENOMIC DNA]</scope>
    <source>
        <strain evidence="10">DSM 13327</strain>
    </source>
</reference>
<evidence type="ECO:0000256" key="2">
    <source>
        <dbReference type="ARBA" id="ARBA00022448"/>
    </source>
</evidence>
<dbReference type="PROSITE" id="PS00714">
    <property type="entry name" value="NA_DICARBOXYL_SYMP_2"/>
    <property type="match status" value="1"/>
</dbReference>
<feature type="transmembrane region" description="Helical" evidence="8">
    <location>
        <begin position="92"/>
        <end position="114"/>
    </location>
</feature>
<evidence type="ECO:0000256" key="1">
    <source>
        <dbReference type="ARBA" id="ARBA00004651"/>
    </source>
</evidence>
<comment type="subcellular location">
    <subcellularLocation>
        <location evidence="1">Cell membrane</location>
        <topology evidence="1">Multi-pass membrane protein</topology>
    </subcellularLocation>
</comment>
<gene>
    <name evidence="9" type="ORF">SAMN04490355_104716</name>
</gene>
<dbReference type="Gene3D" id="1.10.3860.10">
    <property type="entry name" value="Sodium:dicarboxylate symporter"/>
    <property type="match status" value="1"/>
</dbReference>
<evidence type="ECO:0000256" key="3">
    <source>
        <dbReference type="ARBA" id="ARBA00022475"/>
    </source>
</evidence>
<proteinExistence type="predicted"/>
<dbReference type="RefSeq" id="WP_090941874.1">
    <property type="nucleotide sequence ID" value="NZ_FOTS01000047.1"/>
</dbReference>
<accession>A0A1I4NIA6</accession>
<feature type="transmembrane region" description="Helical" evidence="8">
    <location>
        <begin position="26"/>
        <end position="43"/>
    </location>
</feature>
<dbReference type="STRING" id="1123291.SAMN04490355_104716"/>
<keyword evidence="10" id="KW-1185">Reference proteome</keyword>
<sequence length="430" mass="46391">MKEHLVDANSSDISVTSKKIKSTSPSVILMSLIGGIACGYFFPEFSVTLKPIGDAFIKMIKMIIVPLVFSILVIGIAGTGDFKKMSRLGGKALLWFTFASTIALIIGLVLANVLQPGSGVALMQVAPPEGAASAAKFRSTTELLLSIIPTNIFEALSTANLLQVVFFSCFFGVATAALKERGKPILDFLTAVSEAMFNVTHYVMKVTPFGIFAFMGWSVGKYGLSLVIPLAKLIGTLYLGLVIFVVCILGLACFMLKINMIQVFRVIKEPLILSFSTCSSEAALPILMEKLLKFGVPKHIVSFVLPTGYSFNLDGAAIYKCMALMFIAQVSQIPIDISTQMMMIVAMMIMSKGSAGMPGMAFVQLSAGAAMFNLPMEGLFMIMGVDRLMDMGRTSVNLIGNAIATLIVARWEGELSEETIQQGYAKNYEE</sequence>
<evidence type="ECO:0000256" key="7">
    <source>
        <dbReference type="ARBA" id="ARBA00023136"/>
    </source>
</evidence>
<feature type="transmembrane region" description="Helical" evidence="8">
    <location>
        <begin position="161"/>
        <end position="178"/>
    </location>
</feature>
<name>A0A1I4NIA6_9FIRM</name>
<dbReference type="EMBL" id="FOTS01000047">
    <property type="protein sequence ID" value="SFM15201.1"/>
    <property type="molecule type" value="Genomic_DNA"/>
</dbReference>
<dbReference type="PRINTS" id="PR00173">
    <property type="entry name" value="EDTRNSPORT"/>
</dbReference>
<protein>
    <submittedName>
        <fullName evidence="9">Proton glutamate symport protein</fullName>
    </submittedName>
</protein>
<dbReference type="PANTHER" id="PTHR42865">
    <property type="entry name" value="PROTON/GLUTAMATE-ASPARTATE SYMPORTER"/>
    <property type="match status" value="1"/>
</dbReference>
<evidence type="ECO:0000313" key="10">
    <source>
        <dbReference type="Proteomes" id="UP000199520"/>
    </source>
</evidence>
<dbReference type="AlphaFoldDB" id="A0A1I4NIA6"/>
<dbReference type="FunFam" id="1.10.3860.10:FF:000001">
    <property type="entry name" value="C4-dicarboxylate transport protein"/>
    <property type="match status" value="1"/>
</dbReference>
<keyword evidence="5" id="KW-0769">Symport</keyword>
<dbReference type="PANTHER" id="PTHR42865:SF7">
    <property type="entry name" value="PROTON_GLUTAMATE-ASPARTATE SYMPORTER"/>
    <property type="match status" value="1"/>
</dbReference>
<dbReference type="GO" id="GO:0006835">
    <property type="term" value="P:dicarboxylic acid transport"/>
    <property type="evidence" value="ECO:0007669"/>
    <property type="project" value="TreeGrafter"/>
</dbReference>
<evidence type="ECO:0000256" key="8">
    <source>
        <dbReference type="SAM" id="Phobius"/>
    </source>
</evidence>
<dbReference type="SUPFAM" id="SSF118215">
    <property type="entry name" value="Proton glutamate symport protein"/>
    <property type="match status" value="1"/>
</dbReference>
<keyword evidence="6 8" id="KW-1133">Transmembrane helix</keyword>
<dbReference type="Proteomes" id="UP000199520">
    <property type="component" value="Unassembled WGS sequence"/>
</dbReference>
<evidence type="ECO:0000313" key="9">
    <source>
        <dbReference type="EMBL" id="SFM15201.1"/>
    </source>
</evidence>
<keyword evidence="2" id="KW-0813">Transport</keyword>
<dbReference type="OrthoDB" id="9768885at2"/>
<evidence type="ECO:0000256" key="4">
    <source>
        <dbReference type="ARBA" id="ARBA00022692"/>
    </source>
</evidence>
<evidence type="ECO:0000256" key="5">
    <source>
        <dbReference type="ARBA" id="ARBA00022847"/>
    </source>
</evidence>
<feature type="transmembrane region" description="Helical" evidence="8">
    <location>
        <begin position="362"/>
        <end position="385"/>
    </location>
</feature>
<dbReference type="Pfam" id="PF00375">
    <property type="entry name" value="SDF"/>
    <property type="match status" value="1"/>
</dbReference>
<dbReference type="InterPro" id="IPR001991">
    <property type="entry name" value="Na-dicarboxylate_symporter"/>
</dbReference>
<dbReference type="InterPro" id="IPR018107">
    <property type="entry name" value="Na-dicarboxylate_symporter_CS"/>
</dbReference>
<organism evidence="9 10">
    <name type="scientific">Pelosinus propionicus DSM 13327</name>
    <dbReference type="NCBI Taxonomy" id="1123291"/>
    <lineage>
        <taxon>Bacteria</taxon>
        <taxon>Bacillati</taxon>
        <taxon>Bacillota</taxon>
        <taxon>Negativicutes</taxon>
        <taxon>Selenomonadales</taxon>
        <taxon>Sporomusaceae</taxon>
        <taxon>Pelosinus</taxon>
    </lineage>
</organism>
<dbReference type="GO" id="GO:0005886">
    <property type="term" value="C:plasma membrane"/>
    <property type="evidence" value="ECO:0007669"/>
    <property type="project" value="UniProtKB-SubCell"/>
</dbReference>
<feature type="transmembrane region" description="Helical" evidence="8">
    <location>
        <begin position="237"/>
        <end position="258"/>
    </location>
</feature>
<keyword evidence="3" id="KW-1003">Cell membrane</keyword>
<dbReference type="GO" id="GO:0015293">
    <property type="term" value="F:symporter activity"/>
    <property type="evidence" value="ECO:0007669"/>
    <property type="project" value="UniProtKB-KW"/>
</dbReference>
<dbReference type="PROSITE" id="PS00713">
    <property type="entry name" value="NA_DICARBOXYL_SYMP_1"/>
    <property type="match status" value="1"/>
</dbReference>